<protein>
    <submittedName>
        <fullName evidence="2">Uncharacterized protein</fullName>
    </submittedName>
</protein>
<accession>A0A4V4HEJ7</accession>
<feature type="region of interest" description="Disordered" evidence="1">
    <location>
        <begin position="360"/>
        <end position="398"/>
    </location>
</feature>
<reference evidence="2 3" key="1">
    <citation type="journal article" date="2019" name="Nat. Ecol. Evol.">
        <title>Megaphylogeny resolves global patterns of mushroom evolution.</title>
        <authorList>
            <person name="Varga T."/>
            <person name="Krizsan K."/>
            <person name="Foldi C."/>
            <person name="Dima B."/>
            <person name="Sanchez-Garcia M."/>
            <person name="Sanchez-Ramirez S."/>
            <person name="Szollosi G.J."/>
            <person name="Szarkandi J.G."/>
            <person name="Papp V."/>
            <person name="Albert L."/>
            <person name="Andreopoulos W."/>
            <person name="Angelini C."/>
            <person name="Antonin V."/>
            <person name="Barry K.W."/>
            <person name="Bougher N.L."/>
            <person name="Buchanan P."/>
            <person name="Buyck B."/>
            <person name="Bense V."/>
            <person name="Catcheside P."/>
            <person name="Chovatia M."/>
            <person name="Cooper J."/>
            <person name="Damon W."/>
            <person name="Desjardin D."/>
            <person name="Finy P."/>
            <person name="Geml J."/>
            <person name="Haridas S."/>
            <person name="Hughes K."/>
            <person name="Justo A."/>
            <person name="Karasinski D."/>
            <person name="Kautmanova I."/>
            <person name="Kiss B."/>
            <person name="Kocsube S."/>
            <person name="Kotiranta H."/>
            <person name="LaButti K.M."/>
            <person name="Lechner B.E."/>
            <person name="Liimatainen K."/>
            <person name="Lipzen A."/>
            <person name="Lukacs Z."/>
            <person name="Mihaltcheva S."/>
            <person name="Morgado L.N."/>
            <person name="Niskanen T."/>
            <person name="Noordeloos M.E."/>
            <person name="Ohm R.A."/>
            <person name="Ortiz-Santana B."/>
            <person name="Ovrebo C."/>
            <person name="Racz N."/>
            <person name="Riley R."/>
            <person name="Savchenko A."/>
            <person name="Shiryaev A."/>
            <person name="Soop K."/>
            <person name="Spirin V."/>
            <person name="Szebenyi C."/>
            <person name="Tomsovsky M."/>
            <person name="Tulloss R.E."/>
            <person name="Uehling J."/>
            <person name="Grigoriev I.V."/>
            <person name="Vagvolgyi C."/>
            <person name="Papp T."/>
            <person name="Martin F.M."/>
            <person name="Miettinen O."/>
            <person name="Hibbett D.S."/>
            <person name="Nagy L.G."/>
        </authorList>
    </citation>
    <scope>NUCLEOTIDE SEQUENCE [LARGE SCALE GENOMIC DNA]</scope>
    <source>
        <strain evidence="2 3">CBS 962.96</strain>
    </source>
</reference>
<keyword evidence="3" id="KW-1185">Reference proteome</keyword>
<organism evidence="2 3">
    <name type="scientific">Dendrothele bispora (strain CBS 962.96)</name>
    <dbReference type="NCBI Taxonomy" id="1314807"/>
    <lineage>
        <taxon>Eukaryota</taxon>
        <taxon>Fungi</taxon>
        <taxon>Dikarya</taxon>
        <taxon>Basidiomycota</taxon>
        <taxon>Agaricomycotina</taxon>
        <taxon>Agaricomycetes</taxon>
        <taxon>Agaricomycetidae</taxon>
        <taxon>Agaricales</taxon>
        <taxon>Agaricales incertae sedis</taxon>
        <taxon>Dendrothele</taxon>
    </lineage>
</organism>
<feature type="non-terminal residue" evidence="2">
    <location>
        <position position="1"/>
    </location>
</feature>
<dbReference type="OrthoDB" id="3236156at2759"/>
<gene>
    <name evidence="2" type="ORF">K435DRAFT_583338</name>
</gene>
<evidence type="ECO:0000313" key="2">
    <source>
        <dbReference type="EMBL" id="THU91295.1"/>
    </source>
</evidence>
<evidence type="ECO:0000313" key="3">
    <source>
        <dbReference type="Proteomes" id="UP000297245"/>
    </source>
</evidence>
<dbReference type="Proteomes" id="UP000297245">
    <property type="component" value="Unassembled WGS sequence"/>
</dbReference>
<proteinExistence type="predicted"/>
<dbReference type="EMBL" id="ML179310">
    <property type="protein sequence ID" value="THU91295.1"/>
    <property type="molecule type" value="Genomic_DNA"/>
</dbReference>
<name>A0A4V4HEJ7_DENBC</name>
<feature type="non-terminal residue" evidence="2">
    <location>
        <position position="398"/>
    </location>
</feature>
<evidence type="ECO:0000256" key="1">
    <source>
        <dbReference type="SAM" id="MobiDB-lite"/>
    </source>
</evidence>
<feature type="compositionally biased region" description="Basic and acidic residues" evidence="1">
    <location>
        <begin position="376"/>
        <end position="389"/>
    </location>
</feature>
<dbReference type="AlphaFoldDB" id="A0A4V4HEJ7"/>
<sequence>GCCMHKEMNAFKGGVAAMEAWWGANGIEPPARMYNWDNAAASTLAPGTAALKRAEEKSKGGAIKVSDLAGAVFRHKDRKRGQQDTLRFYFDRLLGFTIEFPDTNNTRFQSHAEAAAVIITYLQYFLEFLRLVEDNKNSRSLNHMERNVLRGLECRQTLHEFAVITLYHQCISVPYMREIRGPIGSTEQNALCLGPFHERLKTHLRLLIDEPELIVSRESFGNYKKAAFDGQLWDRLDAIYAVQSYLPELEHLKPLFVEFCKGALQTWERFTAEYAEGGEISKLSVKNKKRAAMHKTNDLSEGSFGKFCRIQWSNPSMTLSQHNSREMIKNPGTVERLEEMNDRDWTSIRKIARKWDELGEDRRNKVSIAENMNKVAEGKRQKDKEKAQRQEQTQQKVD</sequence>